<dbReference type="EMBL" id="JARBHB010000002">
    <property type="protein sequence ID" value="KAJ8894238.1"/>
    <property type="molecule type" value="Genomic_DNA"/>
</dbReference>
<feature type="compositionally biased region" description="Basic and acidic residues" evidence="1">
    <location>
        <begin position="1"/>
        <end position="14"/>
    </location>
</feature>
<comment type="caution">
    <text evidence="2">The sequence shown here is derived from an EMBL/GenBank/DDBJ whole genome shotgun (WGS) entry which is preliminary data.</text>
</comment>
<gene>
    <name evidence="2" type="ORF">PR048_006850</name>
</gene>
<proteinExistence type="predicted"/>
<dbReference type="Proteomes" id="UP001159363">
    <property type="component" value="Chromosome 2"/>
</dbReference>
<evidence type="ECO:0000313" key="3">
    <source>
        <dbReference type="Proteomes" id="UP001159363"/>
    </source>
</evidence>
<keyword evidence="3" id="KW-1185">Reference proteome</keyword>
<organism evidence="2 3">
    <name type="scientific">Dryococelus australis</name>
    <dbReference type="NCBI Taxonomy" id="614101"/>
    <lineage>
        <taxon>Eukaryota</taxon>
        <taxon>Metazoa</taxon>
        <taxon>Ecdysozoa</taxon>
        <taxon>Arthropoda</taxon>
        <taxon>Hexapoda</taxon>
        <taxon>Insecta</taxon>
        <taxon>Pterygota</taxon>
        <taxon>Neoptera</taxon>
        <taxon>Polyneoptera</taxon>
        <taxon>Phasmatodea</taxon>
        <taxon>Verophasmatodea</taxon>
        <taxon>Anareolatae</taxon>
        <taxon>Phasmatidae</taxon>
        <taxon>Eurycanthinae</taxon>
        <taxon>Dryococelus</taxon>
    </lineage>
</organism>
<evidence type="ECO:0000313" key="2">
    <source>
        <dbReference type="EMBL" id="KAJ8894238.1"/>
    </source>
</evidence>
<feature type="compositionally biased region" description="Basic and acidic residues" evidence="1">
    <location>
        <begin position="51"/>
        <end position="74"/>
    </location>
</feature>
<evidence type="ECO:0000256" key="1">
    <source>
        <dbReference type="SAM" id="MobiDB-lite"/>
    </source>
</evidence>
<protein>
    <submittedName>
        <fullName evidence="2">Uncharacterized protein</fullName>
    </submittedName>
</protein>
<sequence length="104" mass="11377">MEVRGKRDIPEKTRRPAASSGTIPTCRNPGVTQPEIEPEKRLGQKTPGSREAMRAKRGEHGAAPECEGGWKLDIPEENPPTRAKARFAVLQCENSAVTPLRPPP</sequence>
<name>A0ABQ9IC48_9NEOP</name>
<feature type="region of interest" description="Disordered" evidence="1">
    <location>
        <begin position="1"/>
        <end position="78"/>
    </location>
</feature>
<accession>A0ABQ9IC48</accession>
<reference evidence="2 3" key="1">
    <citation type="submission" date="2023-02" db="EMBL/GenBank/DDBJ databases">
        <title>LHISI_Scaffold_Assembly.</title>
        <authorList>
            <person name="Stuart O.P."/>
            <person name="Cleave R."/>
            <person name="Magrath M.J.L."/>
            <person name="Mikheyev A.S."/>
        </authorList>
    </citation>
    <scope>NUCLEOTIDE SEQUENCE [LARGE SCALE GENOMIC DNA]</scope>
    <source>
        <strain evidence="2">Daus_M_001</strain>
        <tissue evidence="2">Leg muscle</tissue>
    </source>
</reference>